<keyword evidence="7" id="KW-1185">Reference proteome</keyword>
<dbReference type="VEuPathDB" id="MicrosporidiaDB:DI09_1p280"/>
<dbReference type="GeneID" id="25258916"/>
<feature type="domain" description="HotDog ACOT-type" evidence="5">
    <location>
        <begin position="231"/>
        <end position="348"/>
    </location>
</feature>
<evidence type="ECO:0000256" key="4">
    <source>
        <dbReference type="ARBA" id="ARBA00022946"/>
    </source>
</evidence>
<dbReference type="Gene3D" id="3.10.129.10">
    <property type="entry name" value="Hotdog Thioesterase"/>
    <property type="match status" value="2"/>
</dbReference>
<evidence type="ECO:0000259" key="5">
    <source>
        <dbReference type="PROSITE" id="PS51770"/>
    </source>
</evidence>
<dbReference type="GO" id="GO:0005739">
    <property type="term" value="C:mitochondrion"/>
    <property type="evidence" value="ECO:0007669"/>
    <property type="project" value="TreeGrafter"/>
</dbReference>
<organism evidence="6 7">
    <name type="scientific">Mitosporidium daphniae</name>
    <dbReference type="NCBI Taxonomy" id="1485682"/>
    <lineage>
        <taxon>Eukaryota</taxon>
        <taxon>Fungi</taxon>
        <taxon>Fungi incertae sedis</taxon>
        <taxon>Microsporidia</taxon>
        <taxon>Mitosporidium</taxon>
    </lineage>
</organism>
<sequence length="412" mass="45571">MSSRTSTFQQLKSILNLSLKSTPIPPESTRKMRDSYIEIILPFSTNENLREEYVNVYGGIRFAKIIEDIDALAGSIAYKHALEPLPQSPGNDDAAKHETLLPITIVTASVDRIDLQQRLDIHEDLRLSGSSMDVLIVIDKKVNSTTWSPAASALFTMVARHPLLHVAVPVPKLSLDTPEEIELFSASSKRRARRKLISVPTEDGDFSSSELKELHGIMTRVSEQEGFSPSSQYCVSSLRLCHPQERNIHNFIFGGWLIKEAFELAFCLASVYCRDRPLFIALDESSFLIPVPLGSLLSIDAAVVYAEKSQVRIQASISLVDTSLGINGPSSKRLTNVFGFTFEKRAGAPVSELQPSSYASGLQWLRARRKHRSAAEELALYGTRWVTLLHAIMTPSSIPNACNIPTPITPPS</sequence>
<evidence type="ECO:0000313" key="6">
    <source>
        <dbReference type="EMBL" id="KGG52178.1"/>
    </source>
</evidence>
<dbReference type="HOGENOM" id="CLU_032862_2_1_1"/>
<gene>
    <name evidence="6" type="ORF">DI09_1p280</name>
</gene>
<dbReference type="SUPFAM" id="SSF54637">
    <property type="entry name" value="Thioesterase/thiol ester dehydrase-isomerase"/>
    <property type="match status" value="2"/>
</dbReference>
<dbReference type="PANTHER" id="PTHR12655">
    <property type="entry name" value="ACYL-COA THIOESTERASE"/>
    <property type="match status" value="1"/>
</dbReference>
<keyword evidence="2" id="KW-0677">Repeat</keyword>
<keyword evidence="4" id="KW-0809">Transit peptide</keyword>
<dbReference type="CDD" id="cd03442">
    <property type="entry name" value="BFIT_BACH"/>
    <property type="match status" value="2"/>
</dbReference>
<dbReference type="InterPro" id="IPR033120">
    <property type="entry name" value="HOTDOG_ACOT"/>
</dbReference>
<comment type="similarity">
    <text evidence="1">Belongs to the acyl coenzyme A hydrolase family.</text>
</comment>
<dbReference type="Proteomes" id="UP000029725">
    <property type="component" value="Unassembled WGS sequence"/>
</dbReference>
<name>A0A098VSV7_9MICR</name>
<evidence type="ECO:0000256" key="2">
    <source>
        <dbReference type="ARBA" id="ARBA00022737"/>
    </source>
</evidence>
<dbReference type="AlphaFoldDB" id="A0A098VSV7"/>
<dbReference type="PANTHER" id="PTHR12655:SF0">
    <property type="entry name" value="ACYL-COENZYME A THIOESTERASE 9, MITOCHONDRIAL"/>
    <property type="match status" value="1"/>
</dbReference>
<dbReference type="GO" id="GO:0047617">
    <property type="term" value="F:fatty acyl-CoA hydrolase activity"/>
    <property type="evidence" value="ECO:0007669"/>
    <property type="project" value="TreeGrafter"/>
</dbReference>
<dbReference type="OrthoDB" id="331699at2759"/>
<dbReference type="PROSITE" id="PS51770">
    <property type="entry name" value="HOTDOG_ACOT"/>
    <property type="match status" value="1"/>
</dbReference>
<evidence type="ECO:0000256" key="3">
    <source>
        <dbReference type="ARBA" id="ARBA00022801"/>
    </source>
</evidence>
<evidence type="ECO:0000256" key="1">
    <source>
        <dbReference type="ARBA" id="ARBA00010458"/>
    </source>
</evidence>
<dbReference type="RefSeq" id="XP_013238605.1">
    <property type="nucleotide sequence ID" value="XM_013383151.1"/>
</dbReference>
<dbReference type="InterPro" id="IPR029069">
    <property type="entry name" value="HotDog_dom_sf"/>
</dbReference>
<comment type="caution">
    <text evidence="6">The sequence shown here is derived from an EMBL/GenBank/DDBJ whole genome shotgun (WGS) entry which is preliminary data.</text>
</comment>
<evidence type="ECO:0000313" key="7">
    <source>
        <dbReference type="Proteomes" id="UP000029725"/>
    </source>
</evidence>
<reference evidence="6 7" key="1">
    <citation type="submission" date="2014-04" db="EMBL/GenBank/DDBJ databases">
        <title>A new species of microsporidia sheds light on the evolution of extreme parasitism.</title>
        <authorList>
            <person name="Haag K.L."/>
            <person name="James T.Y."/>
            <person name="Larsson R."/>
            <person name="Schaer T.M."/>
            <person name="Refardt D."/>
            <person name="Pombert J.-F."/>
            <person name="Ebert D."/>
        </authorList>
    </citation>
    <scope>NUCLEOTIDE SEQUENCE [LARGE SCALE GENOMIC DNA]</scope>
    <source>
        <strain evidence="6 7">UGP3</strain>
        <tissue evidence="6">Spores</tissue>
    </source>
</reference>
<dbReference type="EMBL" id="JMKJ01000111">
    <property type="protein sequence ID" value="KGG52178.1"/>
    <property type="molecule type" value="Genomic_DNA"/>
</dbReference>
<accession>A0A098VSV7</accession>
<protein>
    <submittedName>
        <fullName evidence="6">Acyl-thioester</fullName>
    </submittedName>
</protein>
<dbReference type="GO" id="GO:0006637">
    <property type="term" value="P:acyl-CoA metabolic process"/>
    <property type="evidence" value="ECO:0007669"/>
    <property type="project" value="TreeGrafter"/>
</dbReference>
<keyword evidence="3" id="KW-0378">Hydrolase</keyword>
<proteinExistence type="inferred from homology"/>